<keyword evidence="3" id="KW-1185">Reference proteome</keyword>
<accession>A0A9N8HK70</accession>
<comment type="caution">
    <text evidence="2">The sequence shown here is derived from an EMBL/GenBank/DDBJ whole genome shotgun (WGS) entry which is preliminary data.</text>
</comment>
<dbReference type="Proteomes" id="UP001153069">
    <property type="component" value="Unassembled WGS sequence"/>
</dbReference>
<dbReference type="SUPFAM" id="SSF54427">
    <property type="entry name" value="NTF2-like"/>
    <property type="match status" value="1"/>
</dbReference>
<dbReference type="Gene3D" id="3.10.450.50">
    <property type="match status" value="1"/>
</dbReference>
<dbReference type="EMBL" id="CAICTM010000709">
    <property type="protein sequence ID" value="CAB9515365.1"/>
    <property type="molecule type" value="Genomic_DNA"/>
</dbReference>
<reference evidence="2" key="1">
    <citation type="submission" date="2020-06" db="EMBL/GenBank/DDBJ databases">
        <authorList>
            <consortium name="Plant Systems Biology data submission"/>
        </authorList>
    </citation>
    <scope>NUCLEOTIDE SEQUENCE</scope>
    <source>
        <strain evidence="2">D6</strain>
    </source>
</reference>
<dbReference type="AlphaFoldDB" id="A0A9N8HK70"/>
<evidence type="ECO:0000313" key="2">
    <source>
        <dbReference type="EMBL" id="CAB9515365.1"/>
    </source>
</evidence>
<evidence type="ECO:0000313" key="3">
    <source>
        <dbReference type="Proteomes" id="UP001153069"/>
    </source>
</evidence>
<feature type="signal peptide" evidence="1">
    <location>
        <begin position="1"/>
        <end position="32"/>
    </location>
</feature>
<evidence type="ECO:0000256" key="1">
    <source>
        <dbReference type="SAM" id="SignalP"/>
    </source>
</evidence>
<organism evidence="2 3">
    <name type="scientific">Seminavis robusta</name>
    <dbReference type="NCBI Taxonomy" id="568900"/>
    <lineage>
        <taxon>Eukaryota</taxon>
        <taxon>Sar</taxon>
        <taxon>Stramenopiles</taxon>
        <taxon>Ochrophyta</taxon>
        <taxon>Bacillariophyta</taxon>
        <taxon>Bacillariophyceae</taxon>
        <taxon>Bacillariophycidae</taxon>
        <taxon>Naviculales</taxon>
        <taxon>Naviculaceae</taxon>
        <taxon>Seminavis</taxon>
    </lineage>
</organism>
<proteinExistence type="predicted"/>
<sequence length="170" mass="19435">MMIHVHPTRLPLLLSCLLLLLSSFQTSLLVHAEKLTKNQEKVNLVWNQMVSDFDAFKAAFADDAKIKMCLRGMPFCTEGTFNEMLEGFRVAFSSFQVKHKFLTGKSHPDTFLVEWVNSIQTNEGCRAMWWGYATYEFNDDGKIKRFLGMSEESEDVIHCVSKVSGINVEL</sequence>
<dbReference type="InterPro" id="IPR032710">
    <property type="entry name" value="NTF2-like_dom_sf"/>
</dbReference>
<gene>
    <name evidence="2" type="ORF">SEMRO_710_G191090.1</name>
</gene>
<feature type="chain" id="PRO_5040230859" description="SnoaL-like domain-containing protein" evidence="1">
    <location>
        <begin position="33"/>
        <end position="170"/>
    </location>
</feature>
<protein>
    <recommendedName>
        <fullName evidence="4">SnoaL-like domain-containing protein</fullName>
    </recommendedName>
</protein>
<keyword evidence="1" id="KW-0732">Signal</keyword>
<name>A0A9N8HK70_9STRA</name>
<evidence type="ECO:0008006" key="4">
    <source>
        <dbReference type="Google" id="ProtNLM"/>
    </source>
</evidence>